<evidence type="ECO:0000313" key="3">
    <source>
        <dbReference type="EMBL" id="CAD8151583.1"/>
    </source>
</evidence>
<evidence type="ECO:0000313" key="4">
    <source>
        <dbReference type="Proteomes" id="UP000683925"/>
    </source>
</evidence>
<comment type="caution">
    <text evidence="3">The sequence shown here is derived from an EMBL/GenBank/DDBJ whole genome shotgun (WGS) entry which is preliminary data.</text>
</comment>
<feature type="coiled-coil region" evidence="1">
    <location>
        <begin position="375"/>
        <end position="402"/>
    </location>
</feature>
<name>A0A8S1TII5_PAROT</name>
<dbReference type="EMBL" id="CAJJDP010000025">
    <property type="protein sequence ID" value="CAD8151583.1"/>
    <property type="molecule type" value="Genomic_DNA"/>
</dbReference>
<evidence type="ECO:0000256" key="2">
    <source>
        <dbReference type="SAM" id="Phobius"/>
    </source>
</evidence>
<keyword evidence="2" id="KW-0472">Membrane</keyword>
<evidence type="ECO:0008006" key="5">
    <source>
        <dbReference type="Google" id="ProtNLM"/>
    </source>
</evidence>
<keyword evidence="2" id="KW-1133">Transmembrane helix</keyword>
<gene>
    <name evidence="3" type="ORF">POCTA_138.1.T0250179</name>
</gene>
<keyword evidence="4" id="KW-1185">Reference proteome</keyword>
<evidence type="ECO:0000256" key="1">
    <source>
        <dbReference type="SAM" id="Coils"/>
    </source>
</evidence>
<dbReference type="OrthoDB" id="309646at2759"/>
<keyword evidence="1" id="KW-0175">Coiled coil</keyword>
<sequence length="446" mass="52498">MKNYNSYHQYRQTTVPSEASSVKSQVTIQSYLTASPKQRNQLIRSSFKVYQEMKQEIIQNQQCKLSLRFEQIHLLMASQKLFLHLQKMQAFYNKQQKQEAFQLILRLGAIDYSNSSSIFKTPQRSHSPGIVSKDIGMEKNIQNQQLIKIIQELQSQIAGKELCKIIYLIQSKVMRDSLYQIKQQIKLSQKFEKIKSILEVSSKRFALNELREKKNKSKKIEAATLLLAFKLDKFKLNLEFTFFYQLKLSQMKQQLITKQQIQLKLNGYRMGDKNENIRLLRLHQVMIKICYRFPFNQFKKNQYSFQQIELNQRNSASIQRFSLGQLSQTMSQQVSQVLEATPKNDELIIEEQEVCQQPVVVQKPKSVQKVNGKLAKQIKLYISKCEEQKQQAQQQKLEQMAKLSKKNIQDEIDQKKQKSKSQVQSKLFLVAIFVFVLIFLFRIIIN</sequence>
<dbReference type="OMA" id="MQAFYNK"/>
<proteinExistence type="predicted"/>
<dbReference type="AlphaFoldDB" id="A0A8S1TII5"/>
<organism evidence="3 4">
    <name type="scientific">Paramecium octaurelia</name>
    <dbReference type="NCBI Taxonomy" id="43137"/>
    <lineage>
        <taxon>Eukaryota</taxon>
        <taxon>Sar</taxon>
        <taxon>Alveolata</taxon>
        <taxon>Ciliophora</taxon>
        <taxon>Intramacronucleata</taxon>
        <taxon>Oligohymenophorea</taxon>
        <taxon>Peniculida</taxon>
        <taxon>Parameciidae</taxon>
        <taxon>Paramecium</taxon>
    </lineage>
</organism>
<dbReference type="Proteomes" id="UP000683925">
    <property type="component" value="Unassembled WGS sequence"/>
</dbReference>
<keyword evidence="2" id="KW-0812">Transmembrane</keyword>
<protein>
    <recommendedName>
        <fullName evidence="5">Transmembrane protein</fullName>
    </recommendedName>
</protein>
<feature type="transmembrane region" description="Helical" evidence="2">
    <location>
        <begin position="427"/>
        <end position="445"/>
    </location>
</feature>
<accession>A0A8S1TII5</accession>
<reference evidence="3" key="1">
    <citation type="submission" date="2021-01" db="EMBL/GenBank/DDBJ databases">
        <authorList>
            <consortium name="Genoscope - CEA"/>
            <person name="William W."/>
        </authorList>
    </citation>
    <scope>NUCLEOTIDE SEQUENCE</scope>
</reference>